<evidence type="ECO:0000313" key="2">
    <source>
        <dbReference type="Proteomes" id="UP001054252"/>
    </source>
</evidence>
<accession>A0AAV5JSQ6</accession>
<dbReference type="Gene3D" id="3.60.10.10">
    <property type="entry name" value="Endonuclease/exonuclease/phosphatase"/>
    <property type="match status" value="1"/>
</dbReference>
<evidence type="ECO:0000313" key="1">
    <source>
        <dbReference type="EMBL" id="GKV14343.1"/>
    </source>
</evidence>
<sequence length="114" mass="13225">MKQTPLLEKHQRRLGFDHGEYFPPRGRAGRLALWWTKELQVQEIGFKGNPYTWTNSRLGPANVQHRLDKALENLDWFRCYPHAQVLHELKIGSDHSPLILCSNAFPNSSEVVSF</sequence>
<reference evidence="1 2" key="1">
    <citation type="journal article" date="2021" name="Commun. Biol.">
        <title>The genome of Shorea leprosula (Dipterocarpaceae) highlights the ecological relevance of drought in aseasonal tropical rainforests.</title>
        <authorList>
            <person name="Ng K.K.S."/>
            <person name="Kobayashi M.J."/>
            <person name="Fawcett J.A."/>
            <person name="Hatakeyama M."/>
            <person name="Paape T."/>
            <person name="Ng C.H."/>
            <person name="Ang C.C."/>
            <person name="Tnah L.H."/>
            <person name="Lee C.T."/>
            <person name="Nishiyama T."/>
            <person name="Sese J."/>
            <person name="O'Brien M.J."/>
            <person name="Copetti D."/>
            <person name="Mohd Noor M.I."/>
            <person name="Ong R.C."/>
            <person name="Putra M."/>
            <person name="Sireger I.Z."/>
            <person name="Indrioko S."/>
            <person name="Kosugi Y."/>
            <person name="Izuno A."/>
            <person name="Isagi Y."/>
            <person name="Lee S.L."/>
            <person name="Shimizu K.K."/>
        </authorList>
    </citation>
    <scope>NUCLEOTIDE SEQUENCE [LARGE SCALE GENOMIC DNA]</scope>
    <source>
        <strain evidence="1">214</strain>
    </source>
</reference>
<dbReference type="PANTHER" id="PTHR33710:SF79">
    <property type="entry name" value="OS06G0205337 PROTEIN"/>
    <property type="match status" value="1"/>
</dbReference>
<name>A0AAV5JSQ6_9ROSI</name>
<organism evidence="1 2">
    <name type="scientific">Rubroshorea leprosula</name>
    <dbReference type="NCBI Taxonomy" id="152421"/>
    <lineage>
        <taxon>Eukaryota</taxon>
        <taxon>Viridiplantae</taxon>
        <taxon>Streptophyta</taxon>
        <taxon>Embryophyta</taxon>
        <taxon>Tracheophyta</taxon>
        <taxon>Spermatophyta</taxon>
        <taxon>Magnoliopsida</taxon>
        <taxon>eudicotyledons</taxon>
        <taxon>Gunneridae</taxon>
        <taxon>Pentapetalae</taxon>
        <taxon>rosids</taxon>
        <taxon>malvids</taxon>
        <taxon>Malvales</taxon>
        <taxon>Dipterocarpaceae</taxon>
        <taxon>Rubroshorea</taxon>
    </lineage>
</organism>
<dbReference type="SUPFAM" id="SSF56219">
    <property type="entry name" value="DNase I-like"/>
    <property type="match status" value="1"/>
</dbReference>
<dbReference type="PANTHER" id="PTHR33710">
    <property type="entry name" value="BNAC02G09200D PROTEIN"/>
    <property type="match status" value="1"/>
</dbReference>
<dbReference type="AlphaFoldDB" id="A0AAV5JSQ6"/>
<dbReference type="EMBL" id="BPVZ01000040">
    <property type="protein sequence ID" value="GKV14343.1"/>
    <property type="molecule type" value="Genomic_DNA"/>
</dbReference>
<comment type="caution">
    <text evidence="1">The sequence shown here is derived from an EMBL/GenBank/DDBJ whole genome shotgun (WGS) entry which is preliminary data.</text>
</comment>
<dbReference type="InterPro" id="IPR036691">
    <property type="entry name" value="Endo/exonu/phosph_ase_sf"/>
</dbReference>
<protein>
    <submittedName>
        <fullName evidence="1">Uncharacterized protein</fullName>
    </submittedName>
</protein>
<keyword evidence="2" id="KW-1185">Reference proteome</keyword>
<dbReference type="Proteomes" id="UP001054252">
    <property type="component" value="Unassembled WGS sequence"/>
</dbReference>
<proteinExistence type="predicted"/>
<gene>
    <name evidence="1" type="ORF">SLEP1_g25239</name>
</gene>